<evidence type="ECO:0000256" key="6">
    <source>
        <dbReference type="SAM" id="Phobius"/>
    </source>
</evidence>
<reference evidence="8 9" key="1">
    <citation type="submission" date="2019-02" db="EMBL/GenBank/DDBJ databases">
        <title>Pedobacter sp. RP-1-13 sp. nov., isolated from Arctic soil.</title>
        <authorList>
            <person name="Dahal R.H."/>
        </authorList>
    </citation>
    <scope>NUCLEOTIDE SEQUENCE [LARGE SCALE GENOMIC DNA]</scope>
    <source>
        <strain evidence="8 9">RP-1-13</strain>
    </source>
</reference>
<accession>A0A4R0MQ97</accession>
<dbReference type="PANTHER" id="PTHR37937:SF1">
    <property type="entry name" value="CONJUGATIVE TRANSFER: DNA TRANSPORT"/>
    <property type="match status" value="1"/>
</dbReference>
<organism evidence="8 9">
    <name type="scientific">Pedobacter frigiditerrae</name>
    <dbReference type="NCBI Taxonomy" id="2530452"/>
    <lineage>
        <taxon>Bacteria</taxon>
        <taxon>Pseudomonadati</taxon>
        <taxon>Bacteroidota</taxon>
        <taxon>Sphingobacteriia</taxon>
        <taxon>Sphingobacteriales</taxon>
        <taxon>Sphingobacteriaceae</taxon>
        <taxon>Pedobacter</taxon>
    </lineage>
</organism>
<evidence type="ECO:0000313" key="8">
    <source>
        <dbReference type="EMBL" id="TCC89051.1"/>
    </source>
</evidence>
<sequence length="281" mass="32183">MNTGEDIQGLRKIIDFTRLISIFILAIHFYLCCYVAFKQWGWTAEITDRLIANISRTGLFKGILMPKLFALLLLAVSLVAVKGKKDEKIQKNSIIAYLLTGLLLYFISSLCFYIYAPPKLITVLYMGITAIGYMLILTGGGLLSRLIKSGLSKDVFNSENETFPQEERLLENEYSINLPAKYRLKNKVRDSWINIVNPFRGILVAGTPGAGKTYFVIRHIIDQHIKKGFSMFIYDFKFDDLSKIAYNKLLKYHQNYKVKPKFYAIDLENPKHRCNPLSPEG</sequence>
<evidence type="ECO:0000256" key="2">
    <source>
        <dbReference type="ARBA" id="ARBA00022475"/>
    </source>
</evidence>
<dbReference type="InterPro" id="IPR027417">
    <property type="entry name" value="P-loop_NTPase"/>
</dbReference>
<dbReference type="PANTHER" id="PTHR37937">
    <property type="entry name" value="CONJUGATIVE TRANSFER: DNA TRANSPORT"/>
    <property type="match status" value="1"/>
</dbReference>
<feature type="transmembrane region" description="Helical" evidence="6">
    <location>
        <begin position="63"/>
        <end position="82"/>
    </location>
</feature>
<keyword evidence="3 6" id="KW-0812">Transmembrane</keyword>
<comment type="subcellular location">
    <subcellularLocation>
        <location evidence="1">Cell membrane</location>
        <topology evidence="1">Multi-pass membrane protein</topology>
    </subcellularLocation>
</comment>
<evidence type="ECO:0000256" key="3">
    <source>
        <dbReference type="ARBA" id="ARBA00022692"/>
    </source>
</evidence>
<keyword evidence="2" id="KW-1003">Cell membrane</keyword>
<dbReference type="Gene3D" id="3.40.50.300">
    <property type="entry name" value="P-loop containing nucleotide triphosphate hydrolases"/>
    <property type="match status" value="1"/>
</dbReference>
<feature type="transmembrane region" description="Helical" evidence="6">
    <location>
        <begin position="122"/>
        <end position="143"/>
    </location>
</feature>
<feature type="non-terminal residue" evidence="8">
    <location>
        <position position="281"/>
    </location>
</feature>
<gene>
    <name evidence="8" type="ORF">EZ428_15195</name>
</gene>
<keyword evidence="4 6" id="KW-1133">Transmembrane helix</keyword>
<feature type="domain" description="YWFCY" evidence="7">
    <location>
        <begin position="5"/>
        <end position="148"/>
    </location>
</feature>
<name>A0A4R0MQ97_9SPHI</name>
<evidence type="ECO:0000256" key="4">
    <source>
        <dbReference type="ARBA" id="ARBA00022989"/>
    </source>
</evidence>
<evidence type="ECO:0000313" key="9">
    <source>
        <dbReference type="Proteomes" id="UP000292884"/>
    </source>
</evidence>
<feature type="transmembrane region" description="Helical" evidence="6">
    <location>
        <begin position="94"/>
        <end position="116"/>
    </location>
</feature>
<evidence type="ECO:0000259" key="7">
    <source>
        <dbReference type="Pfam" id="PF14293"/>
    </source>
</evidence>
<proteinExistence type="predicted"/>
<dbReference type="RefSeq" id="WP_205945724.1">
    <property type="nucleotide sequence ID" value="NZ_SJSK01000004.1"/>
</dbReference>
<keyword evidence="9" id="KW-1185">Reference proteome</keyword>
<feature type="transmembrane region" description="Helical" evidence="6">
    <location>
        <begin position="16"/>
        <end position="37"/>
    </location>
</feature>
<dbReference type="Proteomes" id="UP000292884">
    <property type="component" value="Unassembled WGS sequence"/>
</dbReference>
<dbReference type="SUPFAM" id="SSF52540">
    <property type="entry name" value="P-loop containing nucleoside triphosphate hydrolases"/>
    <property type="match status" value="1"/>
</dbReference>
<dbReference type="GO" id="GO:0005886">
    <property type="term" value="C:plasma membrane"/>
    <property type="evidence" value="ECO:0007669"/>
    <property type="project" value="UniProtKB-SubCell"/>
</dbReference>
<dbReference type="AlphaFoldDB" id="A0A4R0MQ97"/>
<keyword evidence="5 6" id="KW-0472">Membrane</keyword>
<dbReference type="EMBL" id="SJSK01000004">
    <property type="protein sequence ID" value="TCC89051.1"/>
    <property type="molecule type" value="Genomic_DNA"/>
</dbReference>
<dbReference type="InterPro" id="IPR051539">
    <property type="entry name" value="T4SS-coupling_protein"/>
</dbReference>
<evidence type="ECO:0000256" key="1">
    <source>
        <dbReference type="ARBA" id="ARBA00004651"/>
    </source>
</evidence>
<comment type="caution">
    <text evidence="8">The sequence shown here is derived from an EMBL/GenBank/DDBJ whole genome shotgun (WGS) entry which is preliminary data.</text>
</comment>
<evidence type="ECO:0000256" key="5">
    <source>
        <dbReference type="ARBA" id="ARBA00023136"/>
    </source>
</evidence>
<dbReference type="Pfam" id="PF14293">
    <property type="entry name" value="YWFCY"/>
    <property type="match status" value="1"/>
</dbReference>
<dbReference type="InterPro" id="IPR025988">
    <property type="entry name" value="YWFCY_dom"/>
</dbReference>
<protein>
    <submittedName>
        <fullName evidence="8">Conjugal transfer protein TraG</fullName>
    </submittedName>
</protein>